<dbReference type="Proteomes" id="UP000647183">
    <property type="component" value="Unassembled WGS sequence"/>
</dbReference>
<comment type="caution">
    <text evidence="1">The sequence shown here is derived from an EMBL/GenBank/DDBJ whole genome shotgun (WGS) entry which is preliminary data.</text>
</comment>
<evidence type="ECO:0000313" key="1">
    <source>
        <dbReference type="EMBL" id="MBD7986902.1"/>
    </source>
</evidence>
<name>A0ABR8UFV6_9GAMM</name>
<dbReference type="EMBL" id="JACSQJ010000001">
    <property type="protein sequence ID" value="MBD7986902.1"/>
    <property type="molecule type" value="Genomic_DNA"/>
</dbReference>
<dbReference type="RefSeq" id="WP_191728144.1">
    <property type="nucleotide sequence ID" value="NZ_JACSQJ010000001.1"/>
</dbReference>
<organism evidence="1 2">
    <name type="scientific">Luteimonas colneyensis</name>
    <dbReference type="NCBI Taxonomy" id="2762230"/>
    <lineage>
        <taxon>Bacteria</taxon>
        <taxon>Pseudomonadati</taxon>
        <taxon>Pseudomonadota</taxon>
        <taxon>Gammaproteobacteria</taxon>
        <taxon>Lysobacterales</taxon>
        <taxon>Lysobacteraceae</taxon>
        <taxon>Luteimonas</taxon>
    </lineage>
</organism>
<evidence type="ECO:0000313" key="2">
    <source>
        <dbReference type="Proteomes" id="UP000647183"/>
    </source>
</evidence>
<gene>
    <name evidence="1" type="ORF">H9645_02520</name>
</gene>
<protein>
    <submittedName>
        <fullName evidence="1">Uncharacterized protein</fullName>
    </submittedName>
</protein>
<proteinExistence type="predicted"/>
<accession>A0ABR8UFV6</accession>
<sequence length="414" mass="44817">MAALVALPAIGLLLLVAINWRDQLPSADAERFDAMLRDRPALADAENAYVHLMQLAGPGDPAYRDARSADVDALSAACQQVTACADALEKHPDVLSGWLSSEQWLLDRYRGMLHASQGWREPVPADLDATFPAFGPARDAQKLHLLDAWARARAGDAGAVRDMLDRDLRFWRRVVASSDLLISKMVATDAVERNFEWGAMALRSLPADAVDGAVPPSWLEPITLSERSLTRVLGGEWNFMASTIRSALVAPGEGEDAGVLSSPLQRVFFQEQATRNLFAANLAEMGRVSERPYPELRDALDAVATAERGGMKSWLRPYNPVGAVLAAIPPPAYVDYVARAADLEGRRRVTLLAATLHATGTPPAGVAQALAETPLRSPYDDAAFGWDEAGGRLVFQGLRSGEKGRYAIALYPEP</sequence>
<reference evidence="1 2" key="1">
    <citation type="submission" date="2020-08" db="EMBL/GenBank/DDBJ databases">
        <title>A Genomic Blueprint of the Chicken Gut Microbiome.</title>
        <authorList>
            <person name="Gilroy R."/>
            <person name="Ravi A."/>
            <person name="Getino M."/>
            <person name="Pursley I."/>
            <person name="Horton D.L."/>
            <person name="Alikhan N.-F."/>
            <person name="Baker D."/>
            <person name="Gharbi K."/>
            <person name="Hall N."/>
            <person name="Watson M."/>
            <person name="Adriaenssens E.M."/>
            <person name="Foster-Nyarko E."/>
            <person name="Jarju S."/>
            <person name="Secka A."/>
            <person name="Antonio M."/>
            <person name="Oren A."/>
            <person name="Chaudhuri R."/>
            <person name="La Ragione R.M."/>
            <person name="Hildebrand F."/>
            <person name="Pallen M.J."/>
        </authorList>
    </citation>
    <scope>NUCLEOTIDE SEQUENCE [LARGE SCALE GENOMIC DNA]</scope>
    <source>
        <strain evidence="1 2">Sa2BVA3</strain>
    </source>
</reference>
<keyword evidence="2" id="KW-1185">Reference proteome</keyword>